<dbReference type="SUPFAM" id="SSF48695">
    <property type="entry name" value="Multiheme cytochromes"/>
    <property type="match status" value="1"/>
</dbReference>
<dbReference type="CDD" id="cd08168">
    <property type="entry name" value="Cytochrom_C3"/>
    <property type="match status" value="1"/>
</dbReference>
<keyword evidence="4" id="KW-0249">Electron transport</keyword>
<name>A0A8A4TVJ8_SULCO</name>
<feature type="transmembrane region" description="Helical" evidence="6">
    <location>
        <begin position="15"/>
        <end position="34"/>
    </location>
</feature>
<dbReference type="PANTHER" id="PTHR39425">
    <property type="entry name" value="LIPOPROTEIN CYTOCHROME C"/>
    <property type="match status" value="1"/>
</dbReference>
<dbReference type="GO" id="GO:0009055">
    <property type="term" value="F:electron transfer activity"/>
    <property type="evidence" value="ECO:0007669"/>
    <property type="project" value="InterPro"/>
</dbReference>
<evidence type="ECO:0000313" key="10">
    <source>
        <dbReference type="Proteomes" id="UP000663929"/>
    </source>
</evidence>
<keyword evidence="1" id="KW-0813">Transport</keyword>
<keyword evidence="6" id="KW-1133">Transmembrane helix</keyword>
<dbReference type="EMBL" id="CP071793">
    <property type="protein sequence ID" value="QTD53976.1"/>
    <property type="molecule type" value="Genomic_DNA"/>
</dbReference>
<proteinExistence type="predicted"/>
<evidence type="ECO:0000259" key="8">
    <source>
        <dbReference type="Pfam" id="PF14522"/>
    </source>
</evidence>
<evidence type="ECO:0000256" key="3">
    <source>
        <dbReference type="ARBA" id="ARBA00022723"/>
    </source>
</evidence>
<dbReference type="RefSeq" id="WP_237384076.1">
    <property type="nucleotide sequence ID" value="NZ_CP071793.1"/>
</dbReference>
<sequence length="194" mass="21633">MEQLGDISMKNTTKFVSVIAFLATVCALVGISVMGQGKEAKEAAATVEIPIGAYAPEQPIDYSHKLHAGDLEIPCQFCHTYARRSRSAGIPALEQCMQCHTLIGRDRDAIKDVVKAYEDKQAIEWVKVHDLPDFVYFDHSRHIKAGFECQTCHGPVEQMEVLYRHAPLTMGWCVNCHRDNLDKGASVDCLTCHK</sequence>
<keyword evidence="6" id="KW-0472">Membrane</keyword>
<organism evidence="9 10">
    <name type="scientific">Sulfidibacter corallicola</name>
    <dbReference type="NCBI Taxonomy" id="2818388"/>
    <lineage>
        <taxon>Bacteria</taxon>
        <taxon>Pseudomonadati</taxon>
        <taxon>Acidobacteriota</taxon>
        <taxon>Holophagae</taxon>
        <taxon>Acanthopleuribacterales</taxon>
        <taxon>Acanthopleuribacteraceae</taxon>
        <taxon>Sulfidibacter</taxon>
    </lineage>
</organism>
<keyword evidence="5" id="KW-0408">Iron</keyword>
<feature type="domain" description="Cytochrome c7-like" evidence="8">
    <location>
        <begin position="135"/>
        <end position="194"/>
    </location>
</feature>
<protein>
    <submittedName>
        <fullName evidence="9">Cytochrome c3 family protein</fullName>
    </submittedName>
</protein>
<dbReference type="InterPro" id="IPR036280">
    <property type="entry name" value="Multihaem_cyt_sf"/>
</dbReference>
<dbReference type="InterPro" id="IPR020942">
    <property type="entry name" value="Cyt_c_III_dom"/>
</dbReference>
<keyword evidence="2" id="KW-0349">Heme</keyword>
<evidence type="ECO:0000256" key="1">
    <source>
        <dbReference type="ARBA" id="ARBA00022448"/>
    </source>
</evidence>
<gene>
    <name evidence="9" type="ORF">J3U87_16140</name>
</gene>
<reference evidence="9" key="1">
    <citation type="submission" date="2021-03" db="EMBL/GenBank/DDBJ databases">
        <title>Acanthopleuribacteraceae sp. M133.</title>
        <authorList>
            <person name="Wang G."/>
        </authorList>
    </citation>
    <scope>NUCLEOTIDE SEQUENCE</scope>
    <source>
        <strain evidence="9">M133</strain>
    </source>
</reference>
<dbReference type="Gene3D" id="3.90.10.10">
    <property type="entry name" value="Cytochrome C3"/>
    <property type="match status" value="2"/>
</dbReference>
<evidence type="ECO:0000256" key="5">
    <source>
        <dbReference type="ARBA" id="ARBA00023004"/>
    </source>
</evidence>
<keyword evidence="6" id="KW-0812">Transmembrane</keyword>
<evidence type="ECO:0000313" key="9">
    <source>
        <dbReference type="EMBL" id="QTD53976.1"/>
    </source>
</evidence>
<feature type="domain" description="Class III cytochrome C" evidence="7">
    <location>
        <begin position="55"/>
        <end position="123"/>
    </location>
</feature>
<dbReference type="PANTHER" id="PTHR39425:SF1">
    <property type="entry name" value="CYTOCHROME C7-LIKE DOMAIN-CONTAINING PROTEIN"/>
    <property type="match status" value="1"/>
</dbReference>
<dbReference type="GO" id="GO:0020037">
    <property type="term" value="F:heme binding"/>
    <property type="evidence" value="ECO:0007669"/>
    <property type="project" value="InterPro"/>
</dbReference>
<dbReference type="KEGG" id="scor:J3U87_16140"/>
<dbReference type="Pfam" id="PF02085">
    <property type="entry name" value="Cytochrom_CIII"/>
    <property type="match status" value="1"/>
</dbReference>
<evidence type="ECO:0000256" key="6">
    <source>
        <dbReference type="SAM" id="Phobius"/>
    </source>
</evidence>
<dbReference type="AlphaFoldDB" id="A0A8A4TVJ8"/>
<keyword evidence="3" id="KW-0479">Metal-binding</keyword>
<evidence type="ECO:0000259" key="7">
    <source>
        <dbReference type="Pfam" id="PF02085"/>
    </source>
</evidence>
<accession>A0A8A4TVJ8</accession>
<keyword evidence="10" id="KW-1185">Reference proteome</keyword>
<evidence type="ECO:0000256" key="2">
    <source>
        <dbReference type="ARBA" id="ARBA00022617"/>
    </source>
</evidence>
<dbReference type="Proteomes" id="UP000663929">
    <property type="component" value="Chromosome"/>
</dbReference>
<dbReference type="InterPro" id="IPR029467">
    <property type="entry name" value="Cyt_c7-like"/>
</dbReference>
<dbReference type="GO" id="GO:0046872">
    <property type="term" value="F:metal ion binding"/>
    <property type="evidence" value="ECO:0007669"/>
    <property type="project" value="UniProtKB-KW"/>
</dbReference>
<dbReference type="Pfam" id="PF14522">
    <property type="entry name" value="Cytochrome_C7"/>
    <property type="match status" value="1"/>
</dbReference>
<evidence type="ECO:0000256" key="4">
    <source>
        <dbReference type="ARBA" id="ARBA00022982"/>
    </source>
</evidence>